<dbReference type="InterPro" id="IPR050428">
    <property type="entry name" value="TCS_sensor_his_kinase"/>
</dbReference>
<protein>
    <recommendedName>
        <fullName evidence="14">Sensor protein</fullName>
        <ecNumber evidence="14">2.7.13.3</ecNumber>
    </recommendedName>
</protein>
<feature type="transmembrane region" description="Helical" evidence="14">
    <location>
        <begin position="154"/>
        <end position="181"/>
    </location>
</feature>
<accession>A0ABT2PHQ8</accession>
<comment type="catalytic activity">
    <reaction evidence="1 14">
        <text>ATP + protein L-histidine = ADP + protein N-phospho-L-histidine.</text>
        <dbReference type="EC" id="2.7.13.3"/>
    </reaction>
</comment>
<gene>
    <name evidence="17" type="ORF">N0K08_05070</name>
</gene>
<proteinExistence type="predicted"/>
<dbReference type="GO" id="GO:0004673">
    <property type="term" value="F:protein histidine kinase activity"/>
    <property type="evidence" value="ECO:0007669"/>
    <property type="project" value="UniProtKB-EC"/>
</dbReference>
<evidence type="ECO:0000256" key="9">
    <source>
        <dbReference type="ARBA" id="ARBA00022777"/>
    </source>
</evidence>
<dbReference type="CDD" id="cd00075">
    <property type="entry name" value="HATPase"/>
    <property type="match status" value="1"/>
</dbReference>
<keyword evidence="3 14" id="KW-1003">Cell membrane</keyword>
<keyword evidence="12 14" id="KW-0902">Two-component regulatory system</keyword>
<organism evidence="17 18">
    <name type="scientific">Acidovorax bellezanensis</name>
    <dbReference type="NCBI Taxonomy" id="2976702"/>
    <lineage>
        <taxon>Bacteria</taxon>
        <taxon>Pseudomonadati</taxon>
        <taxon>Pseudomonadota</taxon>
        <taxon>Betaproteobacteria</taxon>
        <taxon>Burkholderiales</taxon>
        <taxon>Comamonadaceae</taxon>
        <taxon>Acidovorax</taxon>
    </lineage>
</organism>
<dbReference type="NCBIfam" id="TIGR01386">
    <property type="entry name" value="cztS_silS_copS"/>
    <property type="match status" value="1"/>
</dbReference>
<dbReference type="Gene3D" id="3.30.565.10">
    <property type="entry name" value="Histidine kinase-like ATPase, C-terminal domain"/>
    <property type="match status" value="1"/>
</dbReference>
<dbReference type="CDD" id="cd00082">
    <property type="entry name" value="HisKA"/>
    <property type="match status" value="1"/>
</dbReference>
<dbReference type="PANTHER" id="PTHR45436">
    <property type="entry name" value="SENSOR HISTIDINE KINASE YKOH"/>
    <property type="match status" value="1"/>
</dbReference>
<keyword evidence="5" id="KW-0597">Phosphoprotein</keyword>
<evidence type="ECO:0000256" key="7">
    <source>
        <dbReference type="ARBA" id="ARBA00022692"/>
    </source>
</evidence>
<dbReference type="Proteomes" id="UP001525968">
    <property type="component" value="Unassembled WGS sequence"/>
</dbReference>
<evidence type="ECO:0000256" key="3">
    <source>
        <dbReference type="ARBA" id="ARBA00022475"/>
    </source>
</evidence>
<evidence type="ECO:0000256" key="2">
    <source>
        <dbReference type="ARBA" id="ARBA00004533"/>
    </source>
</evidence>
<sequence length="470" mass="52269">MKRLHQISLRLRLALMFSAVSAILFGVMGICVYSALKTEISTRDDESLLARIERVRIVAGDPEHVEALRKNPQLYANILGSKENVLWVMNDKGEVLIEINPIGMRRPPLPAPNSPMLFNSPGPEAARLAWMHVVTANESLDVITGKLLSERAHILAAFSANLGLAWLAGVLLAFVLGWEVVRRGLLPLRRLSLQAAAIHPQQLGLRLDADQQPQELQGLSNALNLMLERLEEGYSRLSRFSEDLAHEMRTPLNNLMGQNQLALNQPRSAEEYENLLVSNQEEYERMARMIDNMLFLARAEKPEAMLQLKPLDLSKLGDRLCEYFEGMAEERQMQMRNLAQGGLIADTSLLVRALANLISNALRYGSAGSEVTLRSRVHAQGLDIEVANQGEPIAAQHLPRLFDRFYRCDPSRAQPGDSGGLGLAIVQSIMQMHKGQVLVDSQPHETRFILRFGLESVTTPPASADCHTSC</sequence>
<keyword evidence="13 14" id="KW-0472">Membrane</keyword>
<dbReference type="SMART" id="SM00304">
    <property type="entry name" value="HAMP"/>
    <property type="match status" value="1"/>
</dbReference>
<evidence type="ECO:0000259" key="15">
    <source>
        <dbReference type="PROSITE" id="PS50109"/>
    </source>
</evidence>
<dbReference type="SUPFAM" id="SSF55874">
    <property type="entry name" value="ATPase domain of HSP90 chaperone/DNA topoisomerase II/histidine kinase"/>
    <property type="match status" value="1"/>
</dbReference>
<keyword evidence="18" id="KW-1185">Reference proteome</keyword>
<evidence type="ECO:0000313" key="17">
    <source>
        <dbReference type="EMBL" id="MCT9809994.1"/>
    </source>
</evidence>
<keyword evidence="7 14" id="KW-0812">Transmembrane</keyword>
<keyword evidence="6 14" id="KW-0808">Transferase</keyword>
<dbReference type="InterPro" id="IPR003660">
    <property type="entry name" value="HAMP_dom"/>
</dbReference>
<dbReference type="Gene3D" id="6.10.340.10">
    <property type="match status" value="1"/>
</dbReference>
<feature type="domain" description="Histidine kinase" evidence="15">
    <location>
        <begin position="243"/>
        <end position="456"/>
    </location>
</feature>
<reference evidence="17 18" key="1">
    <citation type="submission" date="2022-09" db="EMBL/GenBank/DDBJ databases">
        <title>Draft genome of isolate Be4.</title>
        <authorList>
            <person name="Sanchez-Castro I."/>
            <person name="Martinez-Rodriguez P."/>
            <person name="Descostes M."/>
            <person name="Merroun M."/>
        </authorList>
    </citation>
    <scope>NUCLEOTIDE SEQUENCE [LARGE SCALE GENOMIC DNA]</scope>
    <source>
        <strain evidence="17 18">Be4</strain>
    </source>
</reference>
<dbReference type="PRINTS" id="PR00344">
    <property type="entry name" value="BCTRLSENSOR"/>
</dbReference>
<dbReference type="InterPro" id="IPR006290">
    <property type="entry name" value="CztS_silS_copS"/>
</dbReference>
<dbReference type="PANTHER" id="PTHR45436:SF3">
    <property type="entry name" value="SENSOR HISTIDINE KINASE HPRS"/>
    <property type="match status" value="1"/>
</dbReference>
<comment type="subcellular location">
    <subcellularLocation>
        <location evidence="2 14">Cell inner membrane</location>
    </subcellularLocation>
</comment>
<keyword evidence="10 14" id="KW-0067">ATP-binding</keyword>
<dbReference type="Pfam" id="PF02518">
    <property type="entry name" value="HATPase_c"/>
    <property type="match status" value="1"/>
</dbReference>
<dbReference type="InterPro" id="IPR036097">
    <property type="entry name" value="HisK_dim/P_sf"/>
</dbReference>
<dbReference type="SUPFAM" id="SSF47384">
    <property type="entry name" value="Homodimeric domain of signal transducing histidine kinase"/>
    <property type="match status" value="1"/>
</dbReference>
<evidence type="ECO:0000256" key="1">
    <source>
        <dbReference type="ARBA" id="ARBA00000085"/>
    </source>
</evidence>
<dbReference type="InterPro" id="IPR004358">
    <property type="entry name" value="Sig_transdc_His_kin-like_C"/>
</dbReference>
<evidence type="ECO:0000256" key="10">
    <source>
        <dbReference type="ARBA" id="ARBA00022840"/>
    </source>
</evidence>
<evidence type="ECO:0000256" key="13">
    <source>
        <dbReference type="ARBA" id="ARBA00023136"/>
    </source>
</evidence>
<dbReference type="Pfam" id="PF00512">
    <property type="entry name" value="HisKA"/>
    <property type="match status" value="1"/>
</dbReference>
<dbReference type="InterPro" id="IPR003594">
    <property type="entry name" value="HATPase_dom"/>
</dbReference>
<keyword evidence="4 14" id="KW-0997">Cell inner membrane</keyword>
<feature type="transmembrane region" description="Helical" evidence="14">
    <location>
        <begin position="12"/>
        <end position="36"/>
    </location>
</feature>
<keyword evidence="9 14" id="KW-0418">Kinase</keyword>
<dbReference type="SMART" id="SM00387">
    <property type="entry name" value="HATPase_c"/>
    <property type="match status" value="1"/>
</dbReference>
<dbReference type="EC" id="2.7.13.3" evidence="14"/>
<keyword evidence="11 14" id="KW-1133">Transmembrane helix</keyword>
<evidence type="ECO:0000256" key="14">
    <source>
        <dbReference type="RuleBase" id="RU364088"/>
    </source>
</evidence>
<dbReference type="PROSITE" id="PS50885">
    <property type="entry name" value="HAMP"/>
    <property type="match status" value="1"/>
</dbReference>
<evidence type="ECO:0000313" key="18">
    <source>
        <dbReference type="Proteomes" id="UP001525968"/>
    </source>
</evidence>
<name>A0ABT2PHQ8_9BURK</name>
<feature type="domain" description="HAMP" evidence="16">
    <location>
        <begin position="182"/>
        <end position="235"/>
    </location>
</feature>
<evidence type="ECO:0000256" key="12">
    <source>
        <dbReference type="ARBA" id="ARBA00023012"/>
    </source>
</evidence>
<evidence type="ECO:0000256" key="4">
    <source>
        <dbReference type="ARBA" id="ARBA00022519"/>
    </source>
</evidence>
<dbReference type="PROSITE" id="PS50109">
    <property type="entry name" value="HIS_KIN"/>
    <property type="match status" value="1"/>
</dbReference>
<dbReference type="RefSeq" id="WP_261498977.1">
    <property type="nucleotide sequence ID" value="NZ_JAODYH010000003.1"/>
</dbReference>
<evidence type="ECO:0000256" key="5">
    <source>
        <dbReference type="ARBA" id="ARBA00022553"/>
    </source>
</evidence>
<dbReference type="InterPro" id="IPR005467">
    <property type="entry name" value="His_kinase_dom"/>
</dbReference>
<evidence type="ECO:0000256" key="6">
    <source>
        <dbReference type="ARBA" id="ARBA00022679"/>
    </source>
</evidence>
<dbReference type="InterPro" id="IPR036890">
    <property type="entry name" value="HATPase_C_sf"/>
</dbReference>
<dbReference type="EMBL" id="JAODYH010000003">
    <property type="protein sequence ID" value="MCT9809994.1"/>
    <property type="molecule type" value="Genomic_DNA"/>
</dbReference>
<dbReference type="SMART" id="SM00388">
    <property type="entry name" value="HisKA"/>
    <property type="match status" value="1"/>
</dbReference>
<comment type="caution">
    <text evidence="17">The sequence shown here is derived from an EMBL/GenBank/DDBJ whole genome shotgun (WGS) entry which is preliminary data.</text>
</comment>
<evidence type="ECO:0000256" key="11">
    <source>
        <dbReference type="ARBA" id="ARBA00022989"/>
    </source>
</evidence>
<evidence type="ECO:0000256" key="8">
    <source>
        <dbReference type="ARBA" id="ARBA00022741"/>
    </source>
</evidence>
<evidence type="ECO:0000259" key="16">
    <source>
        <dbReference type="PROSITE" id="PS50885"/>
    </source>
</evidence>
<dbReference type="InterPro" id="IPR003661">
    <property type="entry name" value="HisK_dim/P_dom"/>
</dbReference>
<dbReference type="Gene3D" id="1.10.287.130">
    <property type="match status" value="1"/>
</dbReference>
<comment type="function">
    <text evidence="14">Member of a two-component regulatory system.</text>
</comment>
<keyword evidence="8 14" id="KW-0547">Nucleotide-binding</keyword>